<accession>A0AAN7AJZ0</accession>
<dbReference type="EMBL" id="MU864370">
    <property type="protein sequence ID" value="KAK4189983.1"/>
    <property type="molecule type" value="Genomic_DNA"/>
</dbReference>
<dbReference type="AlphaFoldDB" id="A0AAN7AJZ0"/>
<keyword evidence="2" id="KW-1185">Reference proteome</keyword>
<dbReference type="InterPro" id="IPR042432">
    <property type="entry name" value="Coa1_fungi"/>
</dbReference>
<proteinExistence type="predicted"/>
<reference evidence="1" key="1">
    <citation type="journal article" date="2023" name="Mol. Phylogenet. Evol.">
        <title>Genome-scale phylogeny and comparative genomics of the fungal order Sordariales.</title>
        <authorList>
            <person name="Hensen N."/>
            <person name="Bonometti L."/>
            <person name="Westerberg I."/>
            <person name="Brannstrom I.O."/>
            <person name="Guillou S."/>
            <person name="Cros-Aarteil S."/>
            <person name="Calhoun S."/>
            <person name="Haridas S."/>
            <person name="Kuo A."/>
            <person name="Mondo S."/>
            <person name="Pangilinan J."/>
            <person name="Riley R."/>
            <person name="LaButti K."/>
            <person name="Andreopoulos B."/>
            <person name="Lipzen A."/>
            <person name="Chen C."/>
            <person name="Yan M."/>
            <person name="Daum C."/>
            <person name="Ng V."/>
            <person name="Clum A."/>
            <person name="Steindorff A."/>
            <person name="Ohm R.A."/>
            <person name="Martin F."/>
            <person name="Silar P."/>
            <person name="Natvig D.O."/>
            <person name="Lalanne C."/>
            <person name="Gautier V."/>
            <person name="Ament-Velasquez S.L."/>
            <person name="Kruys A."/>
            <person name="Hutchinson M.I."/>
            <person name="Powell A.J."/>
            <person name="Barry K."/>
            <person name="Miller A.N."/>
            <person name="Grigoriev I.V."/>
            <person name="Debuchy R."/>
            <person name="Gladieux P."/>
            <person name="Hiltunen Thoren M."/>
            <person name="Johannesson H."/>
        </authorList>
    </citation>
    <scope>NUCLEOTIDE SEQUENCE</scope>
    <source>
        <strain evidence="1">PSN309</strain>
    </source>
</reference>
<dbReference type="GO" id="GO:0005743">
    <property type="term" value="C:mitochondrial inner membrane"/>
    <property type="evidence" value="ECO:0007669"/>
    <property type="project" value="TreeGrafter"/>
</dbReference>
<sequence>MLSTTLPRQRASALLPLLLRRSPPLLRRSPPLLRRSPPLLLRSSPIQQQQTRTLIAAPKPGDGPLMERRPDRELPNIEKSRWTKTLPAFFAILAIASVAIFNYQKLSSPVVGATLYALRTSEKGRELLGDEIYFAQQIPWISGEMNQLHGRINISFKVKGKKSHGVMHFASFRPSPRGVFETTEWSLELPDGRKVDLLEGGDPFRAMTGADQFDLPDLGDDEDEVVEVKRGFRK</sequence>
<organism evidence="1 2">
    <name type="scientific">Podospora australis</name>
    <dbReference type="NCBI Taxonomy" id="1536484"/>
    <lineage>
        <taxon>Eukaryota</taxon>
        <taxon>Fungi</taxon>
        <taxon>Dikarya</taxon>
        <taxon>Ascomycota</taxon>
        <taxon>Pezizomycotina</taxon>
        <taxon>Sordariomycetes</taxon>
        <taxon>Sordariomycetidae</taxon>
        <taxon>Sordariales</taxon>
        <taxon>Podosporaceae</taxon>
        <taxon>Podospora</taxon>
    </lineage>
</organism>
<dbReference type="InterPro" id="IPR014807">
    <property type="entry name" value="Coa1"/>
</dbReference>
<dbReference type="Proteomes" id="UP001302126">
    <property type="component" value="Unassembled WGS sequence"/>
</dbReference>
<dbReference type="GO" id="GO:0033617">
    <property type="term" value="P:mitochondrial respiratory chain complex IV assembly"/>
    <property type="evidence" value="ECO:0007669"/>
    <property type="project" value="InterPro"/>
</dbReference>
<reference evidence="1" key="2">
    <citation type="submission" date="2023-05" db="EMBL/GenBank/DDBJ databases">
        <authorList>
            <consortium name="Lawrence Berkeley National Laboratory"/>
            <person name="Steindorff A."/>
            <person name="Hensen N."/>
            <person name="Bonometti L."/>
            <person name="Westerberg I."/>
            <person name="Brannstrom I.O."/>
            <person name="Guillou S."/>
            <person name="Cros-Aarteil S."/>
            <person name="Calhoun S."/>
            <person name="Haridas S."/>
            <person name="Kuo A."/>
            <person name="Mondo S."/>
            <person name="Pangilinan J."/>
            <person name="Riley R."/>
            <person name="Labutti K."/>
            <person name="Andreopoulos B."/>
            <person name="Lipzen A."/>
            <person name="Chen C."/>
            <person name="Yanf M."/>
            <person name="Daum C."/>
            <person name="Ng V."/>
            <person name="Clum A."/>
            <person name="Ohm R."/>
            <person name="Martin F."/>
            <person name="Silar P."/>
            <person name="Natvig D."/>
            <person name="Lalanne C."/>
            <person name="Gautier V."/>
            <person name="Ament-Velasquez S.L."/>
            <person name="Kruys A."/>
            <person name="Hutchinson M.I."/>
            <person name="Powell A.J."/>
            <person name="Barry K."/>
            <person name="Miller A.N."/>
            <person name="Grigoriev I.V."/>
            <person name="Debuchy R."/>
            <person name="Gladieux P."/>
            <person name="Thoren M.H."/>
            <person name="Johannesson H."/>
        </authorList>
    </citation>
    <scope>NUCLEOTIDE SEQUENCE</scope>
    <source>
        <strain evidence="1">PSN309</strain>
    </source>
</reference>
<protein>
    <submittedName>
        <fullName evidence="1">Cytochrome oxidase complex assembly protein 1-domain-containing protein</fullName>
    </submittedName>
</protein>
<gene>
    <name evidence="1" type="ORF">QBC35DRAFT_461538</name>
</gene>
<comment type="caution">
    <text evidence="1">The sequence shown here is derived from an EMBL/GenBank/DDBJ whole genome shotgun (WGS) entry which is preliminary data.</text>
</comment>
<evidence type="ECO:0000313" key="1">
    <source>
        <dbReference type="EMBL" id="KAK4189983.1"/>
    </source>
</evidence>
<evidence type="ECO:0000313" key="2">
    <source>
        <dbReference type="Proteomes" id="UP001302126"/>
    </source>
</evidence>
<dbReference type="PANTHER" id="PTHR28523">
    <property type="entry name" value="CYTOCHROME C OXIDASE ASSEMBLY FACTOR 1"/>
    <property type="match status" value="1"/>
</dbReference>
<dbReference type="PANTHER" id="PTHR28523:SF1">
    <property type="entry name" value="CYTOCHROME C OXIDASE ASSEMBLY FACTOR 1"/>
    <property type="match status" value="1"/>
</dbReference>
<name>A0AAN7AJZ0_9PEZI</name>
<dbReference type="Pfam" id="PF08695">
    <property type="entry name" value="Coa1"/>
    <property type="match status" value="1"/>
</dbReference>